<evidence type="ECO:0000313" key="2">
    <source>
        <dbReference type="Proteomes" id="UP001250181"/>
    </source>
</evidence>
<sequence>MNVAQLIDNGVDADEAGAIAARWNSVYGCIREELTARVKTTKTLGGDPTRLKELRRELGQLDRCAHRACTQSPPGFSARAALRLIQEALRYLPLELQGDTHRLAALLADWARVKRDRAERAARHAEVDRRG</sequence>
<keyword evidence="2" id="KW-1185">Reference proteome</keyword>
<proteinExistence type="predicted"/>
<accession>A0ABU3QUF3</accession>
<dbReference type="EMBL" id="JAWCTQ010000065">
    <property type="protein sequence ID" value="MDT9686420.1"/>
    <property type="molecule type" value="Genomic_DNA"/>
</dbReference>
<name>A0ABU3QUF3_9ACTN</name>
<dbReference type="RefSeq" id="WP_315881451.1">
    <property type="nucleotide sequence ID" value="NZ_JAWCTQ010000065.1"/>
</dbReference>
<organism evidence="1 2">
    <name type="scientific">Streptomyces tamarix</name>
    <dbReference type="NCBI Taxonomy" id="3078565"/>
    <lineage>
        <taxon>Bacteria</taxon>
        <taxon>Bacillati</taxon>
        <taxon>Actinomycetota</taxon>
        <taxon>Actinomycetes</taxon>
        <taxon>Kitasatosporales</taxon>
        <taxon>Streptomycetaceae</taxon>
        <taxon>Streptomyces</taxon>
    </lineage>
</organism>
<gene>
    <name evidence="1" type="ORF">RND61_30760</name>
</gene>
<comment type="caution">
    <text evidence="1">The sequence shown here is derived from an EMBL/GenBank/DDBJ whole genome shotgun (WGS) entry which is preliminary data.</text>
</comment>
<dbReference type="Proteomes" id="UP001250181">
    <property type="component" value="Unassembled WGS sequence"/>
</dbReference>
<reference evidence="1 2" key="1">
    <citation type="submission" date="2023-09" db="EMBL/GenBank/DDBJ databases">
        <title>Streptomyces sp. nov.: A antagonism against Alternaria gaisen Producing Streptochlin, Isolated from Tamarix root soil.</title>
        <authorList>
            <person name="Chen Y."/>
        </authorList>
    </citation>
    <scope>NUCLEOTIDE SEQUENCE [LARGE SCALE GENOMIC DNA]</scope>
    <source>
        <strain evidence="1 2">TRM76323</strain>
    </source>
</reference>
<evidence type="ECO:0000313" key="1">
    <source>
        <dbReference type="EMBL" id="MDT9686420.1"/>
    </source>
</evidence>
<protein>
    <submittedName>
        <fullName evidence="1">Uncharacterized protein</fullName>
    </submittedName>
</protein>